<dbReference type="Gene3D" id="3.40.50.12780">
    <property type="entry name" value="N-terminal domain of ligase-like"/>
    <property type="match status" value="1"/>
</dbReference>
<comment type="similarity">
    <text evidence="1">Belongs to the ATP-dependent AMP-binding enzyme family.</text>
</comment>
<evidence type="ECO:0000256" key="3">
    <source>
        <dbReference type="ARBA" id="ARBA00022741"/>
    </source>
</evidence>
<reference evidence="8" key="1">
    <citation type="submission" date="2021-06" db="EMBL/GenBank/DDBJ databases">
        <authorList>
            <person name="Kallberg Y."/>
            <person name="Tangrot J."/>
            <person name="Rosling A."/>
        </authorList>
    </citation>
    <scope>NUCLEOTIDE SEQUENCE</scope>
    <source>
        <strain evidence="8">CL551</strain>
    </source>
</reference>
<evidence type="ECO:0000256" key="5">
    <source>
        <dbReference type="ARBA" id="ARBA00036813"/>
    </source>
</evidence>
<dbReference type="OrthoDB" id="2963168at2759"/>
<dbReference type="GO" id="GO:0005524">
    <property type="term" value="F:ATP binding"/>
    <property type="evidence" value="ECO:0007669"/>
    <property type="project" value="UniProtKB-KW"/>
</dbReference>
<dbReference type="InterPro" id="IPR020845">
    <property type="entry name" value="AMP-binding_CS"/>
</dbReference>
<dbReference type="Pfam" id="PF00012">
    <property type="entry name" value="HSP70"/>
    <property type="match status" value="1"/>
</dbReference>
<protein>
    <submittedName>
        <fullName evidence="8">9595_t:CDS:1</fullName>
    </submittedName>
</protein>
<proteinExistence type="inferred from homology"/>
<keyword evidence="2" id="KW-0436">Ligase</keyword>
<feature type="domain" description="AMP-dependent synthetase/ligase" evidence="7">
    <location>
        <begin position="93"/>
        <end position="503"/>
    </location>
</feature>
<dbReference type="PROSITE" id="PS00455">
    <property type="entry name" value="AMP_BINDING"/>
    <property type="match status" value="1"/>
</dbReference>
<keyword evidence="3" id="KW-0547">Nucleotide-binding</keyword>
<evidence type="ECO:0000256" key="4">
    <source>
        <dbReference type="ARBA" id="ARBA00022840"/>
    </source>
</evidence>
<name>A0A9N8ZNL6_9GLOM</name>
<dbReference type="EMBL" id="CAJVPV010001568">
    <property type="protein sequence ID" value="CAG8501551.1"/>
    <property type="molecule type" value="Genomic_DNA"/>
</dbReference>
<dbReference type="Gene3D" id="3.30.420.40">
    <property type="match status" value="2"/>
</dbReference>
<organism evidence="8 9">
    <name type="scientific">Acaulospora morrowiae</name>
    <dbReference type="NCBI Taxonomy" id="94023"/>
    <lineage>
        <taxon>Eukaryota</taxon>
        <taxon>Fungi</taxon>
        <taxon>Fungi incertae sedis</taxon>
        <taxon>Mucoromycota</taxon>
        <taxon>Glomeromycotina</taxon>
        <taxon>Glomeromycetes</taxon>
        <taxon>Diversisporales</taxon>
        <taxon>Acaulosporaceae</taxon>
        <taxon>Acaulospora</taxon>
    </lineage>
</organism>
<dbReference type="AlphaFoldDB" id="A0A9N8ZNL6"/>
<comment type="catalytic activity">
    <reaction evidence="5">
        <text>a long-chain fatty acid + ATP + CoA = a long-chain fatty acyl-CoA + AMP + diphosphate</text>
        <dbReference type="Rhea" id="RHEA:15421"/>
        <dbReference type="ChEBI" id="CHEBI:30616"/>
        <dbReference type="ChEBI" id="CHEBI:33019"/>
        <dbReference type="ChEBI" id="CHEBI:57287"/>
        <dbReference type="ChEBI" id="CHEBI:57560"/>
        <dbReference type="ChEBI" id="CHEBI:83139"/>
        <dbReference type="ChEBI" id="CHEBI:456215"/>
        <dbReference type="EC" id="6.2.1.3"/>
    </reaction>
</comment>
<dbReference type="GO" id="GO:0005783">
    <property type="term" value="C:endoplasmic reticulum"/>
    <property type="evidence" value="ECO:0007669"/>
    <property type="project" value="TreeGrafter"/>
</dbReference>
<dbReference type="PANTHER" id="PTHR43272:SF83">
    <property type="entry name" value="ACYL-COA SYNTHETASE LONG-CHAIN, ISOFORM J"/>
    <property type="match status" value="1"/>
</dbReference>
<evidence type="ECO:0000313" key="9">
    <source>
        <dbReference type="Proteomes" id="UP000789342"/>
    </source>
</evidence>
<accession>A0A9N8ZNL6</accession>
<evidence type="ECO:0000256" key="2">
    <source>
        <dbReference type="ARBA" id="ARBA00022598"/>
    </source>
</evidence>
<dbReference type="InterPro" id="IPR042099">
    <property type="entry name" value="ANL_N_sf"/>
</dbReference>
<keyword evidence="9" id="KW-1185">Reference proteome</keyword>
<feature type="region of interest" description="Disordered" evidence="6">
    <location>
        <begin position="1"/>
        <end position="20"/>
    </location>
</feature>
<evidence type="ECO:0000259" key="7">
    <source>
        <dbReference type="Pfam" id="PF00501"/>
    </source>
</evidence>
<comment type="caution">
    <text evidence="8">The sequence shown here is derived from an EMBL/GenBank/DDBJ whole genome shotgun (WGS) entry which is preliminary data.</text>
</comment>
<dbReference type="Proteomes" id="UP000789342">
    <property type="component" value="Unassembled WGS sequence"/>
</dbReference>
<dbReference type="InterPro" id="IPR013126">
    <property type="entry name" value="Hsp_70_fam"/>
</dbReference>
<dbReference type="GO" id="GO:0005811">
    <property type="term" value="C:lipid droplet"/>
    <property type="evidence" value="ECO:0007669"/>
    <property type="project" value="TreeGrafter"/>
</dbReference>
<dbReference type="GO" id="GO:0005886">
    <property type="term" value="C:plasma membrane"/>
    <property type="evidence" value="ECO:0007669"/>
    <property type="project" value="TreeGrafter"/>
</dbReference>
<dbReference type="GO" id="GO:0004467">
    <property type="term" value="F:long-chain fatty acid-CoA ligase activity"/>
    <property type="evidence" value="ECO:0007669"/>
    <property type="project" value="UniProtKB-EC"/>
</dbReference>
<dbReference type="InterPro" id="IPR043129">
    <property type="entry name" value="ATPase_NBD"/>
</dbReference>
<dbReference type="GO" id="GO:0035336">
    <property type="term" value="P:long-chain fatty-acyl-CoA metabolic process"/>
    <property type="evidence" value="ECO:0007669"/>
    <property type="project" value="TreeGrafter"/>
</dbReference>
<evidence type="ECO:0000313" key="8">
    <source>
        <dbReference type="EMBL" id="CAG8501551.1"/>
    </source>
</evidence>
<keyword evidence="4" id="KW-0067">ATP-binding</keyword>
<evidence type="ECO:0000256" key="6">
    <source>
        <dbReference type="SAM" id="MobiDB-lite"/>
    </source>
</evidence>
<dbReference type="GO" id="GO:0140662">
    <property type="term" value="F:ATP-dependent protein folding chaperone"/>
    <property type="evidence" value="ECO:0007669"/>
    <property type="project" value="InterPro"/>
</dbReference>
<dbReference type="SUPFAM" id="SSF53067">
    <property type="entry name" value="Actin-like ATPase domain"/>
    <property type="match status" value="2"/>
</dbReference>
<dbReference type="InterPro" id="IPR000873">
    <property type="entry name" value="AMP-dep_synth/lig_dom"/>
</dbReference>
<sequence length="1229" mass="138215">MTKITSVEVGQATEGETRARRSVLSPNELLTTPIESVKTVYDILIYSSKTYGKKPALGFRKTESIVEEEKEVTKIVNGETIKEKKTWKYFQLSGYSYLSHLEVLEQATDIGAGLIQLGLNKDLKLSIYTFTNVNWFLVAHGCFSQSITLTTAYDTLGEENILYSMNESEAYAIFTHTTLLPTLKKVADRLVSVKHVIYDGELEGNILEEIKSVNPNINYITLDEVKKLGKDNPVKPNPPEPQDICCIMYTSGSTGNPKGVMLTHANIIASLAGTNKKYGSIFTQEDTYLAYLPFAHVLEFAAEQSFLFHGITIGFGTVKTLTDASVRNCSGDIREFKPSIFGGVPAVYEMIKKDVLSKVNAASMPMQRMFYGAFRTKRYLRDKGLPTGFLDRLVFSKVQQQFGGRIRVAFSGGAPIFKETHEFITIVLAPLVLGYGMTENTGPATLMTPDETTCENWGIAGSLYPCVEIKLVDVPDAGYFSTNKPHSQGEVWLRGPIVSKGYFKNPKLTEETFTKDGWLQTGDIGEFTEAGSLKIIDRKKNLVKLAHGEYIALEKLESVYRSTLHVANICVFADSLQRKPVAVIIPIEARVNELAKENGVEGKSFEELCDDKKIVKAVLKECHEQAKRADLKPAEYLGTIVLVSDEWTPQNGLLTAANKLKRAGLEKKYKDAIDRMYADFGTTYSGFAYANVSNPEICTNDSWPGKFGEYKTSTALQYDTFYRKVEAWGYPALAKRPNRSSEIVTPSMNPTVTNNFNTPMTVPKPVELFKLHLGDMAKGEKPILPKEIGYKRAITDYLREMETILSIWPGIDFLKNVLLVLTVPAEFSNQAKEIMKQCVNDAGLSTRKLEFTTEPEAAAIYCMKYFKEQFTNAVGSSFLTVDIGGGTVDLTKRKIRDNHTLDEISESTGDFCGGSYVDKEFLKFIEEKIGEIAMKQLRQNSYGQLQYLVQEFCRRIKLPFTGNPDEFKEYELDIEEVCPVLKQYVHGLERTILEYDEWIISISYENVKAMFDPVVEKILKLIENQISKEGEFISSIFLVGGFSESIYLQTRIKEEFSSLVLNISVPPQPIAAVVRGGVDYGLNFGIIRSRVLKFTYGVMVNPVFDDFKDPIERKKADGRIYKFFRLAERGTQVKVNQEFSSYFIPSAERDTRIRFPVYITTAQNATYVDESGMRLLGNLTIDLPEPELGFKRRIFFSLTFGQAEIRANAKNVKTGRSYGTTFELNFLEE</sequence>
<gene>
    <name evidence="8" type="ORF">AMORRO_LOCUS3276</name>
</gene>
<dbReference type="SUPFAM" id="SSF56801">
    <property type="entry name" value="Acetyl-CoA synthetase-like"/>
    <property type="match status" value="1"/>
</dbReference>
<dbReference type="Gene3D" id="3.90.640.10">
    <property type="entry name" value="Actin, Chain A, domain 4"/>
    <property type="match status" value="1"/>
</dbReference>
<dbReference type="Pfam" id="PF00501">
    <property type="entry name" value="AMP-binding"/>
    <property type="match status" value="1"/>
</dbReference>
<evidence type="ECO:0000256" key="1">
    <source>
        <dbReference type="ARBA" id="ARBA00006432"/>
    </source>
</evidence>
<dbReference type="PANTHER" id="PTHR43272">
    <property type="entry name" value="LONG-CHAIN-FATTY-ACID--COA LIGASE"/>
    <property type="match status" value="1"/>
</dbReference>